<dbReference type="AlphaFoldDB" id="A0A803LFX2"/>
<sequence length="149" mass="16440">MTMFTMNCGGGIIVIPYSLISIWNKLTGSIQASFGSFNTNVSLLLYDNQLSGPIPKSLGQAKLSKLRISNNQLSGYASFLFGIDKPELTDVSLRNNKFKFDFSNVDLFQGLRNLDIAHNMSQQDDIKTFSPSLFAYNKCLCGAPLPPCK</sequence>
<evidence type="ECO:0000256" key="1">
    <source>
        <dbReference type="ARBA" id="ARBA00004196"/>
    </source>
</evidence>
<name>A0A803LFX2_CHEQI</name>
<protein>
    <submittedName>
        <fullName evidence="2">Uncharacterized protein</fullName>
    </submittedName>
</protein>
<comment type="subcellular location">
    <subcellularLocation>
        <location evidence="1">Cell envelope</location>
    </subcellularLocation>
</comment>
<dbReference type="PANTHER" id="PTHR48059">
    <property type="entry name" value="POLYGALACTURONASE INHIBITOR 1"/>
    <property type="match status" value="1"/>
</dbReference>
<proteinExistence type="predicted"/>
<dbReference type="Gramene" id="AUR62012078-RA">
    <property type="protein sequence ID" value="AUR62012078-RA:cds"/>
    <property type="gene ID" value="AUR62012078"/>
</dbReference>
<dbReference type="PANTHER" id="PTHR48059:SF37">
    <property type="entry name" value="LEUCINE-RICH REPEAT PROTEIN FLOR 1-LIKE"/>
    <property type="match status" value="1"/>
</dbReference>
<reference evidence="2" key="2">
    <citation type="submission" date="2021-03" db="UniProtKB">
        <authorList>
            <consortium name="EnsemblPlants"/>
        </authorList>
    </citation>
    <scope>IDENTIFICATION</scope>
</reference>
<keyword evidence="3" id="KW-1185">Reference proteome</keyword>
<evidence type="ECO:0000313" key="2">
    <source>
        <dbReference type="EnsemblPlants" id="AUR62012078-RA:cds"/>
    </source>
</evidence>
<reference evidence="2" key="1">
    <citation type="journal article" date="2017" name="Nature">
        <title>The genome of Chenopodium quinoa.</title>
        <authorList>
            <person name="Jarvis D.E."/>
            <person name="Ho Y.S."/>
            <person name="Lightfoot D.J."/>
            <person name="Schmoeckel S.M."/>
            <person name="Li B."/>
            <person name="Borm T.J.A."/>
            <person name="Ohyanagi H."/>
            <person name="Mineta K."/>
            <person name="Michell C.T."/>
            <person name="Saber N."/>
            <person name="Kharbatia N.M."/>
            <person name="Rupper R.R."/>
            <person name="Sharp A.R."/>
            <person name="Dally N."/>
            <person name="Boughton B.A."/>
            <person name="Woo Y.H."/>
            <person name="Gao G."/>
            <person name="Schijlen E.G.W.M."/>
            <person name="Guo X."/>
            <person name="Momin A.A."/>
            <person name="Negrao S."/>
            <person name="Al-Babili S."/>
            <person name="Gehring C."/>
            <person name="Roessner U."/>
            <person name="Jung C."/>
            <person name="Murphy K."/>
            <person name="Arold S.T."/>
            <person name="Gojobori T."/>
            <person name="van der Linden C.G."/>
            <person name="van Loo E.N."/>
            <person name="Jellen E.N."/>
            <person name="Maughan P.J."/>
            <person name="Tester M."/>
        </authorList>
    </citation>
    <scope>NUCLEOTIDE SEQUENCE [LARGE SCALE GENOMIC DNA]</scope>
    <source>
        <strain evidence="2">cv. PI 614886</strain>
    </source>
</reference>
<dbReference type="Pfam" id="PF00560">
    <property type="entry name" value="LRR_1"/>
    <property type="match status" value="1"/>
</dbReference>
<dbReference type="SUPFAM" id="SSF52058">
    <property type="entry name" value="L domain-like"/>
    <property type="match status" value="1"/>
</dbReference>
<evidence type="ECO:0000313" key="3">
    <source>
        <dbReference type="Proteomes" id="UP000596660"/>
    </source>
</evidence>
<dbReference type="Gene3D" id="3.80.10.10">
    <property type="entry name" value="Ribonuclease Inhibitor"/>
    <property type="match status" value="1"/>
</dbReference>
<organism evidence="2 3">
    <name type="scientific">Chenopodium quinoa</name>
    <name type="common">Quinoa</name>
    <dbReference type="NCBI Taxonomy" id="63459"/>
    <lineage>
        <taxon>Eukaryota</taxon>
        <taxon>Viridiplantae</taxon>
        <taxon>Streptophyta</taxon>
        <taxon>Embryophyta</taxon>
        <taxon>Tracheophyta</taxon>
        <taxon>Spermatophyta</taxon>
        <taxon>Magnoliopsida</taxon>
        <taxon>eudicotyledons</taxon>
        <taxon>Gunneridae</taxon>
        <taxon>Pentapetalae</taxon>
        <taxon>Caryophyllales</taxon>
        <taxon>Chenopodiaceae</taxon>
        <taxon>Chenopodioideae</taxon>
        <taxon>Atripliceae</taxon>
        <taxon>Chenopodium</taxon>
    </lineage>
</organism>
<dbReference type="InterPro" id="IPR001611">
    <property type="entry name" value="Leu-rich_rpt"/>
</dbReference>
<dbReference type="InterPro" id="IPR051848">
    <property type="entry name" value="PGIP"/>
</dbReference>
<accession>A0A803LFX2</accession>
<dbReference type="EnsemblPlants" id="AUR62012078-RA">
    <property type="protein sequence ID" value="AUR62012078-RA:cds"/>
    <property type="gene ID" value="AUR62012078"/>
</dbReference>
<dbReference type="InterPro" id="IPR032675">
    <property type="entry name" value="LRR_dom_sf"/>
</dbReference>
<dbReference type="Proteomes" id="UP000596660">
    <property type="component" value="Unplaced"/>
</dbReference>